<evidence type="ECO:0000313" key="3">
    <source>
        <dbReference type="Proteomes" id="UP000261340"/>
    </source>
</evidence>
<dbReference type="PANTHER" id="PTHR15512">
    <property type="entry name" value="TERF1-INTERACTING NUCLEAR FACTOR 2"/>
    <property type="match status" value="1"/>
</dbReference>
<dbReference type="InterPro" id="IPR039098">
    <property type="entry name" value="TINF2"/>
</dbReference>
<feature type="domain" description="TERF1-interacting nuclear factor 2 N-terminal" evidence="1">
    <location>
        <begin position="27"/>
        <end position="166"/>
    </location>
</feature>
<dbReference type="GeneTree" id="ENSGT00400000022326"/>
<organism evidence="2 3">
    <name type="scientific">Amphilophus citrinellus</name>
    <name type="common">Midas cichlid</name>
    <name type="synonym">Cichlasoma citrinellum</name>
    <dbReference type="NCBI Taxonomy" id="61819"/>
    <lineage>
        <taxon>Eukaryota</taxon>
        <taxon>Metazoa</taxon>
        <taxon>Chordata</taxon>
        <taxon>Craniata</taxon>
        <taxon>Vertebrata</taxon>
        <taxon>Euteleostomi</taxon>
        <taxon>Actinopterygii</taxon>
        <taxon>Neopterygii</taxon>
        <taxon>Teleostei</taxon>
        <taxon>Neoteleostei</taxon>
        <taxon>Acanthomorphata</taxon>
        <taxon>Ovalentaria</taxon>
        <taxon>Cichlomorphae</taxon>
        <taxon>Cichliformes</taxon>
        <taxon>Cichlidae</taxon>
        <taxon>New World cichlids</taxon>
        <taxon>Cichlasomatinae</taxon>
        <taxon>Heroini</taxon>
        <taxon>Amphilophus</taxon>
    </lineage>
</organism>
<sequence>KVGSWTLEPEDAELLIPPMRLLSAAMWQVAQRRDVLDYEKLDEFVTLVTATVPDLLSPKQRGKLLLRLRAKVVLELCRNEETANIVCVQPHLERIRPPGYAGTDAEEAIFVELTQRLLKDPAEREHFYQEVFPTEYGLSYDTDMQLLMWEFLSKLERLLPVPDLGQAVSWLTSAPSVLKDCLQVLSNPNDLKSLLQHHKCLEHLGTQGKSDIRLEDRSRKASHKS</sequence>
<name>A0A3Q0RMR2_AMPCI</name>
<dbReference type="PANTHER" id="PTHR15512:SF2">
    <property type="match status" value="1"/>
</dbReference>
<accession>A0A3Q0RMR2</accession>
<evidence type="ECO:0000259" key="1">
    <source>
        <dbReference type="Pfam" id="PF14973"/>
    </source>
</evidence>
<dbReference type="GO" id="GO:1904356">
    <property type="term" value="P:regulation of telomere maintenance via telomere lengthening"/>
    <property type="evidence" value="ECO:0007669"/>
    <property type="project" value="TreeGrafter"/>
</dbReference>
<dbReference type="CDD" id="cd11657">
    <property type="entry name" value="TIN2_N"/>
    <property type="match status" value="1"/>
</dbReference>
<keyword evidence="3" id="KW-1185">Reference proteome</keyword>
<dbReference type="Proteomes" id="UP000261340">
    <property type="component" value="Unplaced"/>
</dbReference>
<dbReference type="InterPro" id="IPR029400">
    <property type="entry name" value="TINF2_N"/>
</dbReference>
<reference evidence="2" key="2">
    <citation type="submission" date="2025-09" db="UniProtKB">
        <authorList>
            <consortium name="Ensembl"/>
        </authorList>
    </citation>
    <scope>IDENTIFICATION</scope>
</reference>
<dbReference type="GO" id="GO:0070187">
    <property type="term" value="C:shelterin complex"/>
    <property type="evidence" value="ECO:0007669"/>
    <property type="project" value="InterPro"/>
</dbReference>
<dbReference type="AlphaFoldDB" id="A0A3Q0RMR2"/>
<reference evidence="2" key="1">
    <citation type="submission" date="2025-08" db="UniProtKB">
        <authorList>
            <consortium name="Ensembl"/>
        </authorList>
    </citation>
    <scope>IDENTIFICATION</scope>
</reference>
<dbReference type="GO" id="GO:0016233">
    <property type="term" value="P:telomere capping"/>
    <property type="evidence" value="ECO:0007669"/>
    <property type="project" value="InterPro"/>
</dbReference>
<dbReference type="Pfam" id="PF14973">
    <property type="entry name" value="TINF2_N"/>
    <property type="match status" value="1"/>
</dbReference>
<dbReference type="OMA" id="YDVPIRC"/>
<dbReference type="GO" id="GO:0042162">
    <property type="term" value="F:telomeric DNA binding"/>
    <property type="evidence" value="ECO:0007669"/>
    <property type="project" value="TreeGrafter"/>
</dbReference>
<protein>
    <recommendedName>
        <fullName evidence="1">TERF1-interacting nuclear factor 2 N-terminal domain-containing protein</fullName>
    </recommendedName>
</protein>
<dbReference type="STRING" id="61819.ENSACIP00000013604"/>
<proteinExistence type="predicted"/>
<dbReference type="Ensembl" id="ENSACIT00000013973.1">
    <property type="protein sequence ID" value="ENSACIP00000013604.1"/>
    <property type="gene ID" value="ENSACIG00000010585.1"/>
</dbReference>
<evidence type="ECO:0000313" key="2">
    <source>
        <dbReference type="Ensembl" id="ENSACIP00000013604.1"/>
    </source>
</evidence>